<dbReference type="PROSITE" id="PS50968">
    <property type="entry name" value="BIOTINYL_LIPOYL"/>
    <property type="match status" value="1"/>
</dbReference>
<keyword evidence="3 6" id="KW-0808">Transferase</keyword>
<feature type="region of interest" description="Disordered" evidence="7">
    <location>
        <begin position="83"/>
        <end position="135"/>
    </location>
</feature>
<dbReference type="GO" id="GO:0016746">
    <property type="term" value="F:acyltransferase activity"/>
    <property type="evidence" value="ECO:0007669"/>
    <property type="project" value="UniProtKB-KW"/>
</dbReference>
<dbReference type="RefSeq" id="WP_074946598.1">
    <property type="nucleotide sequence ID" value="NZ_FNUC01000004.1"/>
</dbReference>
<evidence type="ECO:0000259" key="9">
    <source>
        <dbReference type="PROSITE" id="PS51826"/>
    </source>
</evidence>
<dbReference type="AlphaFoldDB" id="A0A1H5PJK0"/>
<dbReference type="EC" id="2.3.1.-" evidence="6"/>
<evidence type="ECO:0000313" key="10">
    <source>
        <dbReference type="EMBL" id="SEF13939.1"/>
    </source>
</evidence>
<evidence type="ECO:0000259" key="8">
    <source>
        <dbReference type="PROSITE" id="PS50968"/>
    </source>
</evidence>
<dbReference type="SUPFAM" id="SSF47005">
    <property type="entry name" value="Peripheral subunit-binding domain of 2-oxo acid dehydrogenase complex"/>
    <property type="match status" value="1"/>
</dbReference>
<dbReference type="EMBL" id="FNUC01000004">
    <property type="protein sequence ID" value="SEF13939.1"/>
    <property type="molecule type" value="Genomic_DNA"/>
</dbReference>
<dbReference type="InterPro" id="IPR004167">
    <property type="entry name" value="PSBD"/>
</dbReference>
<dbReference type="CDD" id="cd06849">
    <property type="entry name" value="lipoyl_domain"/>
    <property type="match status" value="1"/>
</dbReference>
<dbReference type="Gene3D" id="3.30.559.10">
    <property type="entry name" value="Chloramphenicol acetyltransferase-like domain"/>
    <property type="match status" value="1"/>
</dbReference>
<feature type="domain" description="Lipoyl-binding" evidence="8">
    <location>
        <begin position="1"/>
        <end position="76"/>
    </location>
</feature>
<dbReference type="InterPro" id="IPR011053">
    <property type="entry name" value="Single_hybrid_motif"/>
</dbReference>
<dbReference type="InterPro" id="IPR045257">
    <property type="entry name" value="E2/Pdx1"/>
</dbReference>
<comment type="cofactor">
    <cofactor evidence="1 6">
        <name>(R)-lipoate</name>
        <dbReference type="ChEBI" id="CHEBI:83088"/>
    </cofactor>
</comment>
<dbReference type="InterPro" id="IPR000089">
    <property type="entry name" value="Biotin_lipoyl"/>
</dbReference>
<keyword evidence="10" id="KW-0670">Pyruvate</keyword>
<evidence type="ECO:0000256" key="4">
    <source>
        <dbReference type="ARBA" id="ARBA00022823"/>
    </source>
</evidence>
<reference evidence="11" key="1">
    <citation type="submission" date="2016-10" db="EMBL/GenBank/DDBJ databases">
        <authorList>
            <person name="Varghese N."/>
            <person name="Submissions S."/>
        </authorList>
    </citation>
    <scope>NUCLEOTIDE SEQUENCE [LARGE SCALE GENOMIC DNA]</scope>
    <source>
        <strain evidence="11">DSM 45237</strain>
    </source>
</reference>
<organism evidence="10 11">
    <name type="scientific">Jiangella alba</name>
    <dbReference type="NCBI Taxonomy" id="561176"/>
    <lineage>
        <taxon>Bacteria</taxon>
        <taxon>Bacillati</taxon>
        <taxon>Actinomycetota</taxon>
        <taxon>Actinomycetes</taxon>
        <taxon>Jiangellales</taxon>
        <taxon>Jiangellaceae</taxon>
        <taxon>Jiangella</taxon>
    </lineage>
</organism>
<dbReference type="Proteomes" id="UP000181980">
    <property type="component" value="Unassembled WGS sequence"/>
</dbReference>
<proteinExistence type="inferred from homology"/>
<dbReference type="FunFam" id="3.30.559.10:FF:000007">
    <property type="entry name" value="Dihydrolipoamide acetyltransferase component of pyruvate dehydrogenase complex"/>
    <property type="match status" value="1"/>
</dbReference>
<evidence type="ECO:0000313" key="11">
    <source>
        <dbReference type="Proteomes" id="UP000181980"/>
    </source>
</evidence>
<name>A0A1H5PJK0_9ACTN</name>
<evidence type="ECO:0000256" key="2">
    <source>
        <dbReference type="ARBA" id="ARBA00007317"/>
    </source>
</evidence>
<dbReference type="Pfam" id="PF00364">
    <property type="entry name" value="Biotin_lipoyl"/>
    <property type="match status" value="1"/>
</dbReference>
<evidence type="ECO:0000256" key="3">
    <source>
        <dbReference type="ARBA" id="ARBA00022679"/>
    </source>
</evidence>
<dbReference type="GO" id="GO:0045254">
    <property type="term" value="C:pyruvate dehydrogenase complex"/>
    <property type="evidence" value="ECO:0007669"/>
    <property type="project" value="InterPro"/>
</dbReference>
<accession>A0A1H5PJK0</accession>
<feature type="compositionally biased region" description="Low complexity" evidence="7">
    <location>
        <begin position="99"/>
        <end position="110"/>
    </location>
</feature>
<keyword evidence="5 6" id="KW-0012">Acyltransferase</keyword>
<dbReference type="Pfam" id="PF02817">
    <property type="entry name" value="E3_binding"/>
    <property type="match status" value="1"/>
</dbReference>
<dbReference type="Gene3D" id="2.40.50.100">
    <property type="match status" value="1"/>
</dbReference>
<sequence length="427" mass="44094">MTDILMPRLSDTMEEGVVSAWRKQVGEEVHAGDILVEIETDKAVMEHEAYEDGVLGEILVKEGDTAPIGAPIARLVGAGEPVGGSAPAAAPAPAPAAEPEPVQAESAPAPAAEPAPATPAPAVTTRADGERILSSPLARRDARDLGVDLATVAGSGPGGRIIRADVAKAAAAAPAAPSAPASTPAAPAAAAVTPAVEETDELIPLTSIRKTIARRLTESMQSSPHFYVTKTVDAGPLSDLRAQLNERLVAAEKKKVSVNDIIVRAVAVVLRDHPVVNSSYTPEAIVQHGRIHVGIAVATETGLVVPVIRDADTKSLTSISAETRALAGKARDRKLGLDEMTGGTFTVSNLGMYGIDHFTAVINPPEAAILAVGAVRSEPGVKDGELAVVRKMTMTLSSDHRVIDGAKAAEFVRDLAAVLEDPWLAIA</sequence>
<evidence type="ECO:0000256" key="1">
    <source>
        <dbReference type="ARBA" id="ARBA00001938"/>
    </source>
</evidence>
<dbReference type="SUPFAM" id="SSF52777">
    <property type="entry name" value="CoA-dependent acyltransferases"/>
    <property type="match status" value="1"/>
</dbReference>
<dbReference type="PANTHER" id="PTHR23151:SF90">
    <property type="entry name" value="DIHYDROLIPOYLLYSINE-RESIDUE ACETYLTRANSFERASE COMPONENT OF PYRUVATE DEHYDROGENASE COMPLEX, MITOCHONDRIAL-RELATED"/>
    <property type="match status" value="1"/>
</dbReference>
<dbReference type="PROSITE" id="PS51826">
    <property type="entry name" value="PSBD"/>
    <property type="match status" value="1"/>
</dbReference>
<evidence type="ECO:0000256" key="6">
    <source>
        <dbReference type="RuleBase" id="RU003423"/>
    </source>
</evidence>
<dbReference type="Gene3D" id="4.10.320.10">
    <property type="entry name" value="E3-binding domain"/>
    <property type="match status" value="1"/>
</dbReference>
<keyword evidence="4 6" id="KW-0450">Lipoyl</keyword>
<dbReference type="InterPro" id="IPR001078">
    <property type="entry name" value="2-oxoacid_DH_actylTfrase"/>
</dbReference>
<dbReference type="SUPFAM" id="SSF51230">
    <property type="entry name" value="Single hybrid motif"/>
    <property type="match status" value="1"/>
</dbReference>
<dbReference type="InterPro" id="IPR023213">
    <property type="entry name" value="CAT-like_dom_sf"/>
</dbReference>
<dbReference type="PANTHER" id="PTHR23151">
    <property type="entry name" value="DIHYDROLIPOAMIDE ACETYL/SUCCINYL-TRANSFERASE-RELATED"/>
    <property type="match status" value="1"/>
</dbReference>
<dbReference type="Pfam" id="PF00198">
    <property type="entry name" value="2-oxoacid_dh"/>
    <property type="match status" value="1"/>
</dbReference>
<dbReference type="InterPro" id="IPR036625">
    <property type="entry name" value="E3-bd_dom_sf"/>
</dbReference>
<protein>
    <recommendedName>
        <fullName evidence="6">Dihydrolipoamide acetyltransferase component of pyruvate dehydrogenase complex</fullName>
        <ecNumber evidence="6">2.3.1.-</ecNumber>
    </recommendedName>
</protein>
<evidence type="ECO:0000256" key="5">
    <source>
        <dbReference type="ARBA" id="ARBA00023315"/>
    </source>
</evidence>
<dbReference type="STRING" id="561176.SAMN04488561_4512"/>
<keyword evidence="11" id="KW-1185">Reference proteome</keyword>
<comment type="similarity">
    <text evidence="2 6">Belongs to the 2-oxoacid dehydrogenase family.</text>
</comment>
<dbReference type="GO" id="GO:0006086">
    <property type="term" value="P:pyruvate decarboxylation to acetyl-CoA"/>
    <property type="evidence" value="ECO:0007669"/>
    <property type="project" value="InterPro"/>
</dbReference>
<gene>
    <name evidence="10" type="ORF">SAMN04488561_4512</name>
</gene>
<feature type="domain" description="Peripheral subunit-binding (PSBD)" evidence="9">
    <location>
        <begin position="133"/>
        <end position="170"/>
    </location>
</feature>
<evidence type="ECO:0000256" key="7">
    <source>
        <dbReference type="SAM" id="MobiDB-lite"/>
    </source>
</evidence>